<dbReference type="SUPFAM" id="SSF55961">
    <property type="entry name" value="Bet v1-like"/>
    <property type="match status" value="1"/>
</dbReference>
<accession>A0ABX2FGN5</accession>
<protein>
    <submittedName>
        <fullName evidence="1">Polyketide cyclase / dehydrase and lipid transport</fullName>
    </submittedName>
</protein>
<comment type="caution">
    <text evidence="1">The sequence shown here is derived from an EMBL/GenBank/DDBJ whole genome shotgun (WGS) entry which is preliminary data.</text>
</comment>
<proteinExistence type="predicted"/>
<dbReference type="InterPro" id="IPR023393">
    <property type="entry name" value="START-like_dom_sf"/>
</dbReference>
<organism evidence="1 2">
    <name type="scientific">Kibdelosporangium persicum</name>
    <dbReference type="NCBI Taxonomy" id="2698649"/>
    <lineage>
        <taxon>Bacteria</taxon>
        <taxon>Bacillati</taxon>
        <taxon>Actinomycetota</taxon>
        <taxon>Actinomycetes</taxon>
        <taxon>Pseudonocardiales</taxon>
        <taxon>Pseudonocardiaceae</taxon>
        <taxon>Kibdelosporangium</taxon>
    </lineage>
</organism>
<dbReference type="Gene3D" id="3.30.530.20">
    <property type="match status" value="1"/>
</dbReference>
<reference evidence="1 2" key="1">
    <citation type="submission" date="2020-01" db="EMBL/GenBank/DDBJ databases">
        <title>Kibdelosporangium persica a novel Actinomycetes from a hot desert in Iran.</title>
        <authorList>
            <person name="Safaei N."/>
            <person name="Zaburannyi N."/>
            <person name="Mueller R."/>
            <person name="Wink J."/>
        </authorList>
    </citation>
    <scope>NUCLEOTIDE SEQUENCE [LARGE SCALE GENOMIC DNA]</scope>
    <source>
        <strain evidence="1 2">4NS15</strain>
    </source>
</reference>
<dbReference type="Proteomes" id="UP000763557">
    <property type="component" value="Unassembled WGS sequence"/>
</dbReference>
<keyword evidence="2" id="KW-1185">Reference proteome</keyword>
<gene>
    <name evidence="1" type="ORF">GC106_72380</name>
</gene>
<dbReference type="EMBL" id="JAAATY010000032">
    <property type="protein sequence ID" value="NRN69976.1"/>
    <property type="molecule type" value="Genomic_DNA"/>
</dbReference>
<name>A0ABX2FGN5_9PSEU</name>
<sequence>MHTASMAGSGEQAVGGVTSGRMRLGDSVTWQARHLGLRWRMTSRISAHEPPHYFVDEQVTGPFKHWHHAHYFEPTRDGGTVMRDVIDFAAPLGLLGTIAETTVLNRYMPRLIRARNSHIKAIVESAH</sequence>
<dbReference type="CDD" id="cd07820">
    <property type="entry name" value="SRPBCC_3"/>
    <property type="match status" value="1"/>
</dbReference>
<evidence type="ECO:0000313" key="1">
    <source>
        <dbReference type="EMBL" id="NRN69976.1"/>
    </source>
</evidence>
<evidence type="ECO:0000313" key="2">
    <source>
        <dbReference type="Proteomes" id="UP000763557"/>
    </source>
</evidence>